<dbReference type="NCBIfam" id="TIGR01865">
    <property type="entry name" value="cas_Csn1"/>
    <property type="match status" value="1"/>
</dbReference>
<feature type="active site" description="Proton acceptor for HNH nuclease domain" evidence="13">
    <location>
        <position position="569"/>
    </location>
</feature>
<feature type="binding site" evidence="13">
    <location>
        <position position="492"/>
    </location>
    <ligand>
        <name>Mg(2+)</name>
        <dbReference type="ChEBI" id="CHEBI:18420"/>
        <label>1</label>
    </ligand>
</feature>
<evidence type="ECO:0000256" key="10">
    <source>
        <dbReference type="ARBA" id="ARBA00023125"/>
    </source>
</evidence>
<dbReference type="Pfam" id="PF22702">
    <property type="entry name" value="Cas9_RuvC"/>
    <property type="match status" value="1"/>
</dbReference>
<evidence type="ECO:0000256" key="2">
    <source>
        <dbReference type="ARBA" id="ARBA00005244"/>
    </source>
</evidence>
<evidence type="ECO:0000259" key="15">
    <source>
        <dbReference type="PROSITE" id="PS51749"/>
    </source>
</evidence>
<comment type="function">
    <text evidence="13">CRISPR (clustered regularly interspaced short palindromic repeat) is an adaptive immune system that provides protection against mobile genetic elements (viruses, transposable elements and conjugative plasmids). CRISPR clusters contain spacers, sequences complementary to antecedent mobile elements, and target invading nucleic acids. CRISPR clusters are transcribed and processed into CRISPR RNA (crRNA). In type II CRISPR systems correct processing of pre-crRNA requires a trans-encoded small RNA (tracrRNA), endogenous ribonuclease 3 (rnc) and this protein. The tracrRNA serves as a guide for ribonuclease 3-aided processing of pre-crRNA. Subsequently Cas9/crRNA/tracrRNA endonucleolytically cleaves linear or circular dsDNA target complementary to the spacer; Cas9 is inactive in the absence of the 2 guide RNAs (gRNA). Cas9 recognizes the protospacer adjacent motif (PAM) in the CRISPR repeat sequences to help distinguish self versus nonself, as targets within the bacterial CRISPR locus do not have PAMs. PAM recognition is also required for catalytic activity.</text>
</comment>
<evidence type="ECO:0000256" key="13">
    <source>
        <dbReference type="HAMAP-Rule" id="MF_01480"/>
    </source>
</evidence>
<dbReference type="GO" id="GO:0004519">
    <property type="term" value="F:endonuclease activity"/>
    <property type="evidence" value="ECO:0007669"/>
    <property type="project" value="UniProtKB-KW"/>
</dbReference>
<feature type="binding site" evidence="13">
    <location>
        <position position="8"/>
    </location>
    <ligand>
        <name>Mg(2+)</name>
        <dbReference type="ChEBI" id="CHEBI:18420"/>
        <label>1</label>
    </ligand>
</feature>
<keyword evidence="6 13" id="KW-0378">Hydrolase</keyword>
<evidence type="ECO:0000256" key="11">
    <source>
        <dbReference type="ARBA" id="ARBA00023211"/>
    </source>
</evidence>
<keyword evidence="4 13" id="KW-0479">Metal-binding</keyword>
<protein>
    <recommendedName>
        <fullName evidence="13">CRISPR-associated endonuclease Cas9</fullName>
        <ecNumber evidence="13">3.1.-.-</ecNumber>
    </recommendedName>
</protein>
<comment type="domain">
    <text evidence="13">Has 2 endonuclease domains. The discontinuous RuvC-like domain cleaves the target DNA noncomplementary to crRNA while the HNH nuclease domain cleaves the target DNA complementary to crRNA.</text>
</comment>
<proteinExistence type="inferred from homology"/>
<dbReference type="Pfam" id="PF13395">
    <property type="entry name" value="HNH_4"/>
    <property type="match status" value="1"/>
</dbReference>
<dbReference type="RefSeq" id="WP_165850983.1">
    <property type="nucleotide sequence ID" value="NZ_JACRWI010000001.1"/>
</dbReference>
<sequence length="1064" mass="122305">MGYILGLDIGVASVGYAIIDENYNVLISGVRLFRERTAEENVARRGFRSSRRGVRRSHHRLERLKELLSNVLGVSGDQSYTNLYEIRVRGLANKLSPDELIAAIIQLAKHRGVFYLSPEDLAAEDGSNRSSADIIRNNENKLKDGIYPCHVQLEKLKTTGTVRGIENKFTHESYRNELIKLLEVQSAFYPELKEIIDEILCIYDSKREYYEGPGSYKSPTPYGSYQLDENGNVIKINLIDKMRGTCTYFPNELRAPKWSYSACLFNLLNDLNNLTIQGGKIAEAQKQELISEYVNKGKSVTIPAIAKVCGVKKEDIFGFRIDKSEKPIFTKFEGYNELLKIAKFVNEEATIEGNKQLVDDISEILTKEKSIEVRERKLVDDLKLSTSLAKEIAKSGGFTTYHSLSFKAINLILDDLLRTSKNQMELYTEVGIKPYNHNFSQNNQLCANLSDWIVSPVVKRSINETIKVFNALRKYLKTQNGDDAEFSDVVVELAREKNSQEKKDLIKKIQKANEEKRYKIMELVENRTLTRAEFERISLLLEQDFKCAYSLAPIELADVFKPGLLEVDHIIPLSISLSDAQSNKVLVYQVENQAKGQRSPFQYFSSGKAKIVFERFKEYVTRNSNFSNTKKRNLLYLGNPVEDMKGFIDRNLVDTRYASRETYNLLKSFFDYHNINTKVKVINGSATSYFRKKAYLSKNREETYAHHAQDAMIIAGFANTKLMKFFSKIGAFSESLNNKESIVEIDGNIINSETGEVLEQELFDKSENVSNYIQFLKRIERIEPLYSHKVDRKPNRALYDQQIKATRSFVEDNKEVTYIITKYSDIYNTGTGNAGSKLKKMILESPDKLLVYHHDPKTFEIFLKIVEQYGEESNPFAAYKEDHGPIRKYSKKGNGPIIESVKFREKQLGAHRVNVKQDGHNKSVYLKIKSLRTDVYQDGENYLVLNVPYDMVSFVNGRYIIDQDKYYKSKQVQKIPESATFVTSLYRGDYITYEENGETVECIFKCINNEKTHRIEISYVNRPTDKQVMKAIKTSIKNLTKYNVDVLGNKYKVTDEKLEFDVTI</sequence>
<organism evidence="16 17">
    <name type="scientific">Veillonella hominis</name>
    <dbReference type="NCBI Taxonomy" id="2764330"/>
    <lineage>
        <taxon>Bacteria</taxon>
        <taxon>Bacillati</taxon>
        <taxon>Bacillota</taxon>
        <taxon>Negativicutes</taxon>
        <taxon>Veillonellales</taxon>
        <taxon>Veillonellaceae</taxon>
        <taxon>Veillonella</taxon>
    </lineage>
</organism>
<evidence type="ECO:0000256" key="7">
    <source>
        <dbReference type="ARBA" id="ARBA00022842"/>
    </source>
</evidence>
<dbReference type="EC" id="3.1.-.-" evidence="13"/>
<keyword evidence="14" id="KW-0175">Coiled coil</keyword>
<dbReference type="Proteomes" id="UP000640363">
    <property type="component" value="Unassembled WGS sequence"/>
</dbReference>
<feature type="domain" description="HNH Cas9-type" evidence="15">
    <location>
        <begin position="495"/>
        <end position="652"/>
    </location>
</feature>
<gene>
    <name evidence="13 16" type="primary">cas9</name>
    <name evidence="16" type="ORF">H8892_01785</name>
</gene>
<evidence type="ECO:0000256" key="4">
    <source>
        <dbReference type="ARBA" id="ARBA00022723"/>
    </source>
</evidence>
<dbReference type="InterPro" id="IPR040656">
    <property type="entry name" value="Cas9_WED_dom"/>
</dbReference>
<comment type="caution">
    <text evidence="16">The sequence shown here is derived from an EMBL/GenBank/DDBJ whole genome shotgun (WGS) entry which is preliminary data.</text>
</comment>
<dbReference type="Pfam" id="PF18061">
    <property type="entry name" value="CRISPR_Cas9_WED"/>
    <property type="match status" value="1"/>
</dbReference>
<dbReference type="PROSITE" id="PS51749">
    <property type="entry name" value="HNH_CAS9"/>
    <property type="match status" value="1"/>
</dbReference>
<dbReference type="Pfam" id="PF18070">
    <property type="entry name" value="Cas9_PI2"/>
    <property type="match status" value="1"/>
</dbReference>
<name>A0ABR7JV13_9FIRM</name>
<dbReference type="InterPro" id="IPR033114">
    <property type="entry name" value="HNH_CAS9"/>
</dbReference>
<keyword evidence="3 13" id="KW-0540">Nuclease</keyword>
<dbReference type="Gene3D" id="1.10.30.50">
    <property type="match status" value="1"/>
</dbReference>
<evidence type="ECO:0000313" key="16">
    <source>
        <dbReference type="EMBL" id="MBC6000686.1"/>
    </source>
</evidence>
<feature type="coiled-coil region" evidence="14">
    <location>
        <begin position="495"/>
        <end position="526"/>
    </location>
</feature>
<keyword evidence="9 13" id="KW-0051">Antiviral defense</keyword>
<evidence type="ECO:0000256" key="3">
    <source>
        <dbReference type="ARBA" id="ARBA00022722"/>
    </source>
</evidence>
<evidence type="ECO:0000256" key="14">
    <source>
        <dbReference type="SAM" id="Coils"/>
    </source>
</evidence>
<reference evidence="16 17" key="1">
    <citation type="submission" date="2020-08" db="EMBL/GenBank/DDBJ databases">
        <authorList>
            <person name="Liu C."/>
            <person name="Sun Q."/>
        </authorList>
    </citation>
    <scope>NUCLEOTIDE SEQUENCE [LARGE SCALE GENOMIC DNA]</scope>
    <source>
        <strain evidence="16 17">NSJ-78</strain>
    </source>
</reference>
<feature type="binding site" evidence="13">
    <location>
        <position position="496"/>
    </location>
    <ligand>
        <name>Mg(2+)</name>
        <dbReference type="ChEBI" id="CHEBI:18420"/>
        <label>2</label>
    </ligand>
</feature>
<comment type="similarity">
    <text evidence="2">Belongs to the CRISPR-associated protein Cas9 family. Subtype II-A subfamily.</text>
</comment>
<keyword evidence="8 13" id="KW-0694">RNA-binding</keyword>
<feature type="binding site" evidence="13">
    <location>
        <position position="707"/>
    </location>
    <ligand>
        <name>Mg(2+)</name>
        <dbReference type="ChEBI" id="CHEBI:18420"/>
        <label>2</label>
    </ligand>
</feature>
<keyword evidence="11" id="KW-0464">Manganese</keyword>
<dbReference type="InterPro" id="IPR028629">
    <property type="entry name" value="Cas9"/>
</dbReference>
<feature type="active site" description="For RuvC-like nuclease domain" evidence="13">
    <location>
        <position position="8"/>
    </location>
</feature>
<keyword evidence="5 13" id="KW-0255">Endonuclease</keyword>
<feature type="binding site" evidence="13">
    <location>
        <position position="8"/>
    </location>
    <ligand>
        <name>Mg(2+)</name>
        <dbReference type="ChEBI" id="CHEBI:18420"/>
        <label>2</label>
    </ligand>
</feature>
<keyword evidence="10 13" id="KW-0238">DNA-binding</keyword>
<evidence type="ECO:0000256" key="8">
    <source>
        <dbReference type="ARBA" id="ARBA00022884"/>
    </source>
</evidence>
<dbReference type="InterPro" id="IPR036397">
    <property type="entry name" value="RNaseH_sf"/>
</dbReference>
<dbReference type="Gene3D" id="3.30.420.10">
    <property type="entry name" value="Ribonuclease H-like superfamily/Ribonuclease H"/>
    <property type="match status" value="1"/>
</dbReference>
<evidence type="ECO:0000256" key="5">
    <source>
        <dbReference type="ARBA" id="ARBA00022759"/>
    </source>
</evidence>
<evidence type="ECO:0000256" key="12">
    <source>
        <dbReference type="ARBA" id="ARBA00046380"/>
    </source>
</evidence>
<comment type="cofactor">
    <cofactor evidence="1 13">
        <name>Mg(2+)</name>
        <dbReference type="ChEBI" id="CHEBI:18420"/>
    </cofactor>
</comment>
<keyword evidence="7 13" id="KW-0460">Magnesium</keyword>
<evidence type="ECO:0000256" key="9">
    <source>
        <dbReference type="ARBA" id="ARBA00023118"/>
    </source>
</evidence>
<comment type="subunit">
    <text evidence="12 13">Monomer. Binds crRNA and tracrRNA.</text>
</comment>
<dbReference type="InterPro" id="IPR055228">
    <property type="entry name" value="Cas9_RuvC"/>
</dbReference>
<feature type="binding site" evidence="13">
    <location>
        <position position="496"/>
    </location>
    <ligand>
        <name>Mg(2+)</name>
        <dbReference type="ChEBI" id="CHEBI:18420"/>
        <label>1</label>
    </ligand>
</feature>
<dbReference type="HAMAP" id="MF_01480">
    <property type="entry name" value="Cas9"/>
    <property type="match status" value="1"/>
</dbReference>
<dbReference type="InterPro" id="IPR003615">
    <property type="entry name" value="HNH_nuc"/>
</dbReference>
<dbReference type="InterPro" id="IPR040555">
    <property type="entry name" value="Cas9_PI2"/>
</dbReference>
<evidence type="ECO:0000256" key="6">
    <source>
        <dbReference type="ARBA" id="ARBA00022801"/>
    </source>
</evidence>
<dbReference type="EMBL" id="JACRWI010000001">
    <property type="protein sequence ID" value="MBC6000686.1"/>
    <property type="molecule type" value="Genomic_DNA"/>
</dbReference>
<evidence type="ECO:0000256" key="1">
    <source>
        <dbReference type="ARBA" id="ARBA00001946"/>
    </source>
</evidence>
<comment type="similarity">
    <text evidence="13">Belongs to the CRISPR-associated Cas9 family.</text>
</comment>
<evidence type="ECO:0000313" key="17">
    <source>
        <dbReference type="Proteomes" id="UP000640363"/>
    </source>
</evidence>
<accession>A0ABR7JV13</accession>
<keyword evidence="17" id="KW-1185">Reference proteome</keyword>